<dbReference type="GeneID" id="22832508"/>
<keyword evidence="9 16" id="KW-0249">Electron transport</keyword>
<feature type="transmembrane region" description="Helical" evidence="16">
    <location>
        <begin position="298"/>
        <end position="316"/>
    </location>
</feature>
<evidence type="ECO:0000256" key="13">
    <source>
        <dbReference type="ARBA" id="ARBA00023128"/>
    </source>
</evidence>
<comment type="function">
    <text evidence="16">Core subunit of the mitochondrial membrane respiratory chain NADH dehydrogenase (Complex I) which catalyzes electron transfer from NADH through the respiratory chain, using ubiquinone as an electron acceptor. Essential for the catalytic activity and assembly of complex I.</text>
</comment>
<feature type="transmembrane region" description="Helical" evidence="16">
    <location>
        <begin position="209"/>
        <end position="226"/>
    </location>
</feature>
<dbReference type="RefSeq" id="YP_009113921.1">
    <property type="nucleotide sequence ID" value="NC_026045.1"/>
</dbReference>
<geneLocation type="mitochondrion" evidence="18"/>
<evidence type="ECO:0000256" key="5">
    <source>
        <dbReference type="ARBA" id="ARBA00022448"/>
    </source>
</evidence>
<evidence type="ECO:0000256" key="7">
    <source>
        <dbReference type="ARBA" id="ARBA00022692"/>
    </source>
</evidence>
<feature type="transmembrane region" description="Helical" evidence="16">
    <location>
        <begin position="367"/>
        <end position="388"/>
    </location>
</feature>
<feature type="transmembrane region" description="Helical" evidence="16">
    <location>
        <begin position="337"/>
        <end position="355"/>
    </location>
</feature>
<evidence type="ECO:0000256" key="2">
    <source>
        <dbReference type="ARBA" id="ARBA00009025"/>
    </source>
</evidence>
<dbReference type="GO" id="GO:0031966">
    <property type="term" value="C:mitochondrial membrane"/>
    <property type="evidence" value="ECO:0007669"/>
    <property type="project" value="UniProtKB-SubCell"/>
</dbReference>
<sequence>MISTLVFLSLASIFMFSWDMVLLSCFMMVLISFVNMHMNFSLNLESSVFMIESFNSFLIFLSVVIIFLSLTNSFWLKINSFSKVVMSLNLFLVLAFSWKDLLGFYFFFESSLIPTLILIMVWGYQPERLQAGTYMMLYTVFASLPLLMLILYFFNKSSDLSIYNFKLLGLEMSTFMLMIFVMAFLVKLPIFSAHLWLPKAHVEAPLSGSMILAGVLLKLGGYGLYLTNQCFNFSSLNLMSVSISFLSMWGGLFAALMCLQQTDMKAMVAYSSVAHMSLVISGIFLNSVWGEYCAKVTMIAHGFTSSALFVLVNMSYKKLLSRSFLTAGGLLGMYPKMSFLWFLFCSINMAVPPSYNLVGELMLLPSLYIYSVMLVIIMGLVMFFSATYNMFLYTQINHGMANPLINSGSAYYSADYLGLFLHLLTFIMLLKLNLFSTEIC</sequence>
<evidence type="ECO:0000256" key="1">
    <source>
        <dbReference type="ARBA" id="ARBA00004225"/>
    </source>
</evidence>
<evidence type="ECO:0000259" key="17">
    <source>
        <dbReference type="Pfam" id="PF00361"/>
    </source>
</evidence>
<dbReference type="Pfam" id="PF00361">
    <property type="entry name" value="Proton_antipo_M"/>
    <property type="match status" value="1"/>
</dbReference>
<dbReference type="EC" id="7.1.1.2" evidence="3 16"/>
<dbReference type="CTD" id="4538"/>
<evidence type="ECO:0000256" key="4">
    <source>
        <dbReference type="ARBA" id="ARBA00021006"/>
    </source>
</evidence>
<keyword evidence="13 16" id="KW-0496">Mitochondrion</keyword>
<organism evidence="18">
    <name type="scientific">Vertigo pusilla</name>
    <dbReference type="NCBI Taxonomy" id="1282417"/>
    <lineage>
        <taxon>Eukaryota</taxon>
        <taxon>Metazoa</taxon>
        <taxon>Spiralia</taxon>
        <taxon>Lophotrochozoa</taxon>
        <taxon>Mollusca</taxon>
        <taxon>Gastropoda</taxon>
        <taxon>Heterobranchia</taxon>
        <taxon>Euthyneura</taxon>
        <taxon>Panpulmonata</taxon>
        <taxon>Eupulmonata</taxon>
        <taxon>Stylommatophora</taxon>
        <taxon>Orthurethra</taxon>
        <taxon>Vertiginidae</taxon>
        <taxon>Vertigo</taxon>
    </lineage>
</organism>
<keyword evidence="12 16" id="KW-0830">Ubiquinone</keyword>
<reference evidence="18" key="1">
    <citation type="submission" date="2012-11" db="EMBL/GenBank/DDBJ databases">
        <title>Mitochondrial Genome Evolution in Pupillid Land Snails.</title>
        <authorList>
            <person name="Marquardt J.D."/>
            <person name="Adema C.M."/>
            <person name="Nekola J.C."/>
            <person name="Bergthorsson U."/>
        </authorList>
    </citation>
    <scope>NUCLEOTIDE SEQUENCE</scope>
</reference>
<protein>
    <recommendedName>
        <fullName evidence="4 16">NADH-ubiquinone oxidoreductase chain 4</fullName>
        <ecNumber evidence="3 16">7.1.1.2</ecNumber>
    </recommendedName>
</protein>
<keyword evidence="6 16" id="KW-0679">Respiratory chain</keyword>
<evidence type="ECO:0000256" key="3">
    <source>
        <dbReference type="ARBA" id="ARBA00012944"/>
    </source>
</evidence>
<evidence type="ECO:0000256" key="8">
    <source>
        <dbReference type="ARBA" id="ARBA00022967"/>
    </source>
</evidence>
<evidence type="ECO:0000256" key="12">
    <source>
        <dbReference type="ARBA" id="ARBA00023075"/>
    </source>
</evidence>
<evidence type="ECO:0000256" key="14">
    <source>
        <dbReference type="ARBA" id="ARBA00023136"/>
    </source>
</evidence>
<evidence type="ECO:0000256" key="11">
    <source>
        <dbReference type="ARBA" id="ARBA00023027"/>
    </source>
</evidence>
<comment type="catalytic activity">
    <reaction evidence="15 16">
        <text>a ubiquinone + NADH + 5 H(+)(in) = a ubiquinol + NAD(+) + 4 H(+)(out)</text>
        <dbReference type="Rhea" id="RHEA:29091"/>
        <dbReference type="Rhea" id="RHEA-COMP:9565"/>
        <dbReference type="Rhea" id="RHEA-COMP:9566"/>
        <dbReference type="ChEBI" id="CHEBI:15378"/>
        <dbReference type="ChEBI" id="CHEBI:16389"/>
        <dbReference type="ChEBI" id="CHEBI:17976"/>
        <dbReference type="ChEBI" id="CHEBI:57540"/>
        <dbReference type="ChEBI" id="CHEBI:57945"/>
        <dbReference type="EC" id="7.1.1.2"/>
    </reaction>
</comment>
<dbReference type="PANTHER" id="PTHR43507:SF20">
    <property type="entry name" value="NADH-UBIQUINONE OXIDOREDUCTASE CHAIN 4"/>
    <property type="match status" value="1"/>
</dbReference>
<feature type="transmembrane region" description="Helical" evidence="16">
    <location>
        <begin position="174"/>
        <end position="197"/>
    </location>
</feature>
<evidence type="ECO:0000256" key="6">
    <source>
        <dbReference type="ARBA" id="ARBA00022660"/>
    </source>
</evidence>
<keyword evidence="8" id="KW-1278">Translocase</keyword>
<keyword evidence="5 16" id="KW-0813">Transport</keyword>
<dbReference type="PANTHER" id="PTHR43507">
    <property type="entry name" value="NADH-UBIQUINONE OXIDOREDUCTASE CHAIN 4"/>
    <property type="match status" value="1"/>
</dbReference>
<dbReference type="GO" id="GO:0003954">
    <property type="term" value="F:NADH dehydrogenase activity"/>
    <property type="evidence" value="ECO:0007669"/>
    <property type="project" value="TreeGrafter"/>
</dbReference>
<accession>A0A0A6ZAE9</accession>
<evidence type="ECO:0000256" key="16">
    <source>
        <dbReference type="RuleBase" id="RU003297"/>
    </source>
</evidence>
<dbReference type="GO" id="GO:0042773">
    <property type="term" value="P:ATP synthesis coupled electron transport"/>
    <property type="evidence" value="ECO:0007669"/>
    <property type="project" value="InterPro"/>
</dbReference>
<evidence type="ECO:0000256" key="15">
    <source>
        <dbReference type="ARBA" id="ARBA00049551"/>
    </source>
</evidence>
<evidence type="ECO:0000256" key="10">
    <source>
        <dbReference type="ARBA" id="ARBA00022989"/>
    </source>
</evidence>
<keyword evidence="14 16" id="KW-0472">Membrane</keyword>
<feature type="transmembrane region" description="Helical" evidence="16">
    <location>
        <begin position="7"/>
        <end position="34"/>
    </location>
</feature>
<dbReference type="EMBL" id="KC185405">
    <property type="protein sequence ID" value="AGC52886.1"/>
    <property type="molecule type" value="Genomic_DNA"/>
</dbReference>
<dbReference type="AlphaFoldDB" id="A0A0A6ZAE9"/>
<dbReference type="GO" id="GO:0008137">
    <property type="term" value="F:NADH dehydrogenase (ubiquinone) activity"/>
    <property type="evidence" value="ECO:0007669"/>
    <property type="project" value="UniProtKB-UniRule"/>
</dbReference>
<feature type="transmembrane region" description="Helical" evidence="16">
    <location>
        <begin position="54"/>
        <end position="74"/>
    </location>
</feature>
<keyword evidence="11 16" id="KW-0520">NAD</keyword>
<evidence type="ECO:0000313" key="18">
    <source>
        <dbReference type="EMBL" id="AGC52886.1"/>
    </source>
</evidence>
<dbReference type="InterPro" id="IPR003918">
    <property type="entry name" value="NADH_UbQ_OxRdtase"/>
</dbReference>
<keyword evidence="7 16" id="KW-0812">Transmembrane</keyword>
<dbReference type="GO" id="GO:0048039">
    <property type="term" value="F:ubiquinone binding"/>
    <property type="evidence" value="ECO:0007669"/>
    <property type="project" value="TreeGrafter"/>
</dbReference>
<feature type="transmembrane region" description="Helical" evidence="16">
    <location>
        <begin position="409"/>
        <end position="430"/>
    </location>
</feature>
<feature type="transmembrane region" description="Helical" evidence="16">
    <location>
        <begin position="136"/>
        <end position="154"/>
    </location>
</feature>
<feature type="transmembrane region" description="Helical" evidence="16">
    <location>
        <begin position="266"/>
        <end position="286"/>
    </location>
</feature>
<feature type="transmembrane region" description="Helical" evidence="16">
    <location>
        <begin position="238"/>
        <end position="259"/>
    </location>
</feature>
<proteinExistence type="inferred from homology"/>
<feature type="transmembrane region" description="Helical" evidence="16">
    <location>
        <begin position="104"/>
        <end position="124"/>
    </location>
</feature>
<dbReference type="PRINTS" id="PR01437">
    <property type="entry name" value="NUOXDRDTASE4"/>
</dbReference>
<name>A0A0A6ZAE9_9EUPU</name>
<keyword evidence="10 16" id="KW-1133">Transmembrane helix</keyword>
<dbReference type="GO" id="GO:0015990">
    <property type="term" value="P:electron transport coupled proton transport"/>
    <property type="evidence" value="ECO:0007669"/>
    <property type="project" value="TreeGrafter"/>
</dbReference>
<comment type="similarity">
    <text evidence="2 16">Belongs to the complex I subunit 4 family.</text>
</comment>
<feature type="domain" description="NADH:quinone oxidoreductase/Mrp antiporter transmembrane" evidence="17">
    <location>
        <begin position="99"/>
        <end position="381"/>
    </location>
</feature>
<dbReference type="InterPro" id="IPR001750">
    <property type="entry name" value="ND/Mrp_TM"/>
</dbReference>
<gene>
    <name evidence="18" type="primary">ND4</name>
</gene>
<comment type="subcellular location">
    <subcellularLocation>
        <location evidence="1 16">Mitochondrion membrane</location>
        <topology evidence="1 16">Multi-pass membrane protein</topology>
    </subcellularLocation>
</comment>
<evidence type="ECO:0000256" key="9">
    <source>
        <dbReference type="ARBA" id="ARBA00022982"/>
    </source>
</evidence>